<proteinExistence type="predicted"/>
<feature type="compositionally biased region" description="Low complexity" evidence="1">
    <location>
        <begin position="56"/>
        <end position="69"/>
    </location>
</feature>
<reference evidence="3" key="1">
    <citation type="journal article" date="2013" name="Genome Announc.">
        <title>Genome sequence of the basidiomycetous yeast Pseudozyma antarctica T-34, a producer of the glycolipid biosurfactants mannosylerythritol lipids.</title>
        <authorList>
            <person name="Morita T."/>
            <person name="Koike H."/>
            <person name="Koyama Y."/>
            <person name="Hagiwara H."/>
            <person name="Ito E."/>
            <person name="Fukuoka T."/>
            <person name="Imura T."/>
            <person name="Machida M."/>
            <person name="Kitamoto D."/>
        </authorList>
    </citation>
    <scope>NUCLEOTIDE SEQUENCE [LARGE SCALE GENOMIC DNA]</scope>
    <source>
        <strain evidence="3">T-34</strain>
    </source>
</reference>
<accession>M9M5X3</accession>
<dbReference type="STRING" id="1151754.M9M5X3"/>
<dbReference type="Proteomes" id="UP000011976">
    <property type="component" value="Unassembled WGS sequence"/>
</dbReference>
<feature type="region of interest" description="Disordered" evidence="1">
    <location>
        <begin position="499"/>
        <end position="543"/>
    </location>
</feature>
<feature type="region of interest" description="Disordered" evidence="1">
    <location>
        <begin position="269"/>
        <end position="324"/>
    </location>
</feature>
<sequence length="853" mass="91113">MRPWSASFLSPTSPGCSQHEGQQQALLTSTASTPARHLPALDPGTNEPPAVMVEAGPSTPRRGTTSTRSRVCKKLVLKGQASSKGANYTLFLKIHLPSVGDGLEEELFLFADPDVELLEAIVHRLDASGAAPALSTSAATAASNLGVPLSLHHEMDDSFIQYESPKNARTGSSSVSADRAALPKIVRSDKGVALLRSKHDSASSRDGGGMYMVTLHLFVAPVSRPPLAPFAVRMAVPFCLNNYLHFTIDESISQQLGLPDIAVEVDPPILPVSAPRPTSRRNSSTNSLTRSPGSVLQFDDEEDDDTLTGIAPTDDAGADRDDSTIAGPFQACDALVVRFASEHTGDLALTGSSQATLPNALRARTASSSITYRPRQPADADTNETMLDFEANVQLYEPFFPGLDREVQLYVQLYAAAALRSWRVDAADASRGILSWSFGEVASSATSPPRQPLTNAHAMLRGLSTSEFGDMVILPDTGQQPSEEEDLLKVAPPKGIHDADFDYSLDNGRPTNPKQRRFSLQSSASTKFVPSQPPSEPSEPSASSDTLVITLSLLPVLQCSEPVVISVRGALAVDSSHSELDLSRLPKGLLVPSALLQEHDEPMLVPVEPSPLPISNKTPAGKARDALDASLETVLQDHDPRSVLQAGQINSDEVIQQALAVIAAHKELLTQDATGAAHASRARGETGSGTAHVALRASHVLWTLFLTAVVAMLFSATHSTNRALVARIDELTRIVEASRVVAAAPHRPDASTYEMGVQESWLEMPDPVAARSAAVEVGLPFAEHELGSNEAEDRADVDMPRAAAPRLHSCAQEDDEVQPVPASDVSHLATDWLRVLVRMPLLVLRQLLGLFTP</sequence>
<evidence type="ECO:0000256" key="1">
    <source>
        <dbReference type="SAM" id="MobiDB-lite"/>
    </source>
</evidence>
<feature type="region of interest" description="Disordered" evidence="1">
    <location>
        <begin position="1"/>
        <end position="69"/>
    </location>
</feature>
<feature type="region of interest" description="Disordered" evidence="1">
    <location>
        <begin position="604"/>
        <end position="625"/>
    </location>
</feature>
<organism evidence="2 3">
    <name type="scientific">Pseudozyma antarctica (strain T-34)</name>
    <name type="common">Yeast</name>
    <name type="synonym">Candida antarctica</name>
    <dbReference type="NCBI Taxonomy" id="1151754"/>
    <lineage>
        <taxon>Eukaryota</taxon>
        <taxon>Fungi</taxon>
        <taxon>Dikarya</taxon>
        <taxon>Basidiomycota</taxon>
        <taxon>Ustilaginomycotina</taxon>
        <taxon>Ustilaginomycetes</taxon>
        <taxon>Ustilaginales</taxon>
        <taxon>Ustilaginaceae</taxon>
        <taxon>Moesziomyces</taxon>
    </lineage>
</organism>
<protein>
    <submittedName>
        <fullName evidence="2">Uncharacterized protein</fullName>
    </submittedName>
</protein>
<name>M9M5X3_PSEA3</name>
<dbReference type="AlphaFoldDB" id="M9M5X3"/>
<dbReference type="EMBL" id="DF196785">
    <property type="protein sequence ID" value="GAC76010.1"/>
    <property type="molecule type" value="Genomic_DNA"/>
</dbReference>
<evidence type="ECO:0000313" key="3">
    <source>
        <dbReference type="Proteomes" id="UP000011976"/>
    </source>
</evidence>
<feature type="compositionally biased region" description="Polar residues" evidence="1">
    <location>
        <begin position="7"/>
        <end position="33"/>
    </location>
</feature>
<dbReference type="OrthoDB" id="3361340at2759"/>
<gene>
    <name evidence="2" type="ORF">PANT_19c00060</name>
</gene>
<evidence type="ECO:0000313" key="2">
    <source>
        <dbReference type="EMBL" id="GAC76010.1"/>
    </source>
</evidence>
<feature type="compositionally biased region" description="Polar residues" evidence="1">
    <location>
        <begin position="509"/>
        <end position="529"/>
    </location>
</feature>
<feature type="compositionally biased region" description="Low complexity" evidence="1">
    <location>
        <begin position="275"/>
        <end position="292"/>
    </location>
</feature>